<keyword evidence="3" id="KW-1185">Reference proteome</keyword>
<accession>A0AAD6WP41</accession>
<organism evidence="2 3">
    <name type="scientific">Mycena alexandri</name>
    <dbReference type="NCBI Taxonomy" id="1745969"/>
    <lineage>
        <taxon>Eukaryota</taxon>
        <taxon>Fungi</taxon>
        <taxon>Dikarya</taxon>
        <taxon>Basidiomycota</taxon>
        <taxon>Agaricomycotina</taxon>
        <taxon>Agaricomycetes</taxon>
        <taxon>Agaricomycetidae</taxon>
        <taxon>Agaricales</taxon>
        <taxon>Marasmiineae</taxon>
        <taxon>Mycenaceae</taxon>
        <taxon>Mycena</taxon>
    </lineage>
</organism>
<gene>
    <name evidence="2" type="ORF">C8F04DRAFT_1319649</name>
</gene>
<protein>
    <submittedName>
        <fullName evidence="2">Uncharacterized protein</fullName>
    </submittedName>
</protein>
<evidence type="ECO:0000256" key="1">
    <source>
        <dbReference type="SAM" id="MobiDB-lite"/>
    </source>
</evidence>
<comment type="caution">
    <text evidence="2">The sequence shown here is derived from an EMBL/GenBank/DDBJ whole genome shotgun (WGS) entry which is preliminary data.</text>
</comment>
<dbReference type="EMBL" id="JARJCM010000276">
    <property type="protein sequence ID" value="KAJ7020032.1"/>
    <property type="molecule type" value="Genomic_DNA"/>
</dbReference>
<feature type="compositionally biased region" description="Basic residues" evidence="1">
    <location>
        <begin position="102"/>
        <end position="111"/>
    </location>
</feature>
<evidence type="ECO:0000313" key="2">
    <source>
        <dbReference type="EMBL" id="KAJ7020032.1"/>
    </source>
</evidence>
<sequence>MSDPTIPPFTQPPPSRPEVHYDNSGNPWFRDGTGQWVRATSVPAAYNYNFFWDCPGRVLFPGPQLHLPPLHEPVVDDDLSDGPTIAKARGLQPALKVSGARQKGKGKHKRLSPSDSEDSDCEQGPSKRKPGHPKGVTAQDEGLGSLGGVRNRPERQGKLVENKYKGLLKHKKPTGDPHCPPEVKRVDTIEAFINQRANTQDVDNSVEVLGSSSVHTAVARRTPSPPLPTRCAHLSATDLVQTLSKAFNPSAQKARNNNKCAERSLHGAAFSGQADPFPSPRRGACFENVPGVVRVDGKVRCETIHPDGGACTYWFSDLSDDEEKENQDPSPPSTSPFPRDNIPDFTLGPSLDTTVWWP</sequence>
<feature type="region of interest" description="Disordered" evidence="1">
    <location>
        <begin position="320"/>
        <end position="358"/>
    </location>
</feature>
<dbReference type="AlphaFoldDB" id="A0AAD6WP41"/>
<proteinExistence type="predicted"/>
<feature type="compositionally biased region" description="Pro residues" evidence="1">
    <location>
        <begin position="1"/>
        <end position="16"/>
    </location>
</feature>
<name>A0AAD6WP41_9AGAR</name>
<feature type="region of interest" description="Disordered" evidence="1">
    <location>
        <begin position="1"/>
        <end position="26"/>
    </location>
</feature>
<dbReference type="Proteomes" id="UP001218188">
    <property type="component" value="Unassembled WGS sequence"/>
</dbReference>
<feature type="region of interest" description="Disordered" evidence="1">
    <location>
        <begin position="78"/>
        <end position="158"/>
    </location>
</feature>
<evidence type="ECO:0000313" key="3">
    <source>
        <dbReference type="Proteomes" id="UP001218188"/>
    </source>
</evidence>
<reference evidence="2" key="1">
    <citation type="submission" date="2023-03" db="EMBL/GenBank/DDBJ databases">
        <title>Massive genome expansion in bonnet fungi (Mycena s.s.) driven by repeated elements and novel gene families across ecological guilds.</title>
        <authorList>
            <consortium name="Lawrence Berkeley National Laboratory"/>
            <person name="Harder C.B."/>
            <person name="Miyauchi S."/>
            <person name="Viragh M."/>
            <person name="Kuo A."/>
            <person name="Thoen E."/>
            <person name="Andreopoulos B."/>
            <person name="Lu D."/>
            <person name="Skrede I."/>
            <person name="Drula E."/>
            <person name="Henrissat B."/>
            <person name="Morin E."/>
            <person name="Kohler A."/>
            <person name="Barry K."/>
            <person name="LaButti K."/>
            <person name="Morin E."/>
            <person name="Salamov A."/>
            <person name="Lipzen A."/>
            <person name="Mereny Z."/>
            <person name="Hegedus B."/>
            <person name="Baldrian P."/>
            <person name="Stursova M."/>
            <person name="Weitz H."/>
            <person name="Taylor A."/>
            <person name="Grigoriev I.V."/>
            <person name="Nagy L.G."/>
            <person name="Martin F."/>
            <person name="Kauserud H."/>
        </authorList>
    </citation>
    <scope>NUCLEOTIDE SEQUENCE</scope>
    <source>
        <strain evidence="2">CBHHK200</strain>
    </source>
</reference>